<evidence type="ECO:0000256" key="3">
    <source>
        <dbReference type="SAM" id="MobiDB-lite"/>
    </source>
</evidence>
<dbReference type="InterPro" id="IPR023213">
    <property type="entry name" value="CAT-like_dom_sf"/>
</dbReference>
<evidence type="ECO:0000313" key="4">
    <source>
        <dbReference type="EMBL" id="BAD21792.1"/>
    </source>
</evidence>
<proteinExistence type="predicted"/>
<evidence type="ECO:0000313" key="6">
    <source>
        <dbReference type="Proteomes" id="UP000000763"/>
    </source>
</evidence>
<dbReference type="AlphaFoldDB" id="Q6K6U2"/>
<protein>
    <submittedName>
        <fullName evidence="5">Quercetin 3-O-glucoside-6''-O-malonyltransferase</fullName>
    </submittedName>
</protein>
<feature type="compositionally biased region" description="Pro residues" evidence="3">
    <location>
        <begin position="150"/>
        <end position="162"/>
    </location>
</feature>
<reference evidence="5" key="2">
    <citation type="submission" date="2002-03" db="EMBL/GenBank/DDBJ databases">
        <title>Oryza sativa nipponbare(GA3) genomic DNA, chromosome 2, PAC clone:P0036H07.</title>
        <authorList>
            <person name="Sasaki T."/>
            <person name="Matsumoto T."/>
            <person name="Yamamoto K."/>
        </authorList>
    </citation>
    <scope>NUCLEOTIDE SEQUENCE</scope>
</reference>
<reference evidence="6" key="3">
    <citation type="journal article" date="2005" name="Nature">
        <title>The map-based sequence of the rice genome.</title>
        <authorList>
            <consortium name="International rice genome sequencing project (IRGSP)"/>
            <person name="Matsumoto T."/>
            <person name="Wu J."/>
            <person name="Kanamori H."/>
            <person name="Katayose Y."/>
            <person name="Fujisawa M."/>
            <person name="Namiki N."/>
            <person name="Mizuno H."/>
            <person name="Yamamoto K."/>
            <person name="Antonio B.A."/>
            <person name="Baba T."/>
            <person name="Sakata K."/>
            <person name="Nagamura Y."/>
            <person name="Aoki H."/>
            <person name="Arikawa K."/>
            <person name="Arita K."/>
            <person name="Bito T."/>
            <person name="Chiden Y."/>
            <person name="Fujitsuka N."/>
            <person name="Fukunaka R."/>
            <person name="Hamada M."/>
            <person name="Harada C."/>
            <person name="Hayashi A."/>
            <person name="Hijishita S."/>
            <person name="Honda M."/>
            <person name="Hosokawa S."/>
            <person name="Ichikawa Y."/>
            <person name="Idonuma A."/>
            <person name="Iijima M."/>
            <person name="Ikeda M."/>
            <person name="Ikeno M."/>
            <person name="Ito K."/>
            <person name="Ito S."/>
            <person name="Ito T."/>
            <person name="Ito Y."/>
            <person name="Ito Y."/>
            <person name="Iwabuchi A."/>
            <person name="Kamiya K."/>
            <person name="Karasawa W."/>
            <person name="Kurita K."/>
            <person name="Katagiri S."/>
            <person name="Kikuta A."/>
            <person name="Kobayashi H."/>
            <person name="Kobayashi N."/>
            <person name="Machita K."/>
            <person name="Maehara T."/>
            <person name="Masukawa M."/>
            <person name="Mizubayashi T."/>
            <person name="Mukai Y."/>
            <person name="Nagasaki H."/>
            <person name="Nagata Y."/>
            <person name="Naito S."/>
            <person name="Nakashima M."/>
            <person name="Nakama Y."/>
            <person name="Nakamichi Y."/>
            <person name="Nakamura M."/>
            <person name="Meguro A."/>
            <person name="Negishi M."/>
            <person name="Ohta I."/>
            <person name="Ohta T."/>
            <person name="Okamoto M."/>
            <person name="Ono N."/>
            <person name="Saji S."/>
            <person name="Sakaguchi M."/>
            <person name="Sakai K."/>
            <person name="Shibata M."/>
            <person name="Shimokawa T."/>
            <person name="Song J."/>
            <person name="Takazaki Y."/>
            <person name="Terasawa K."/>
            <person name="Tsugane M."/>
            <person name="Tsuji K."/>
            <person name="Ueda S."/>
            <person name="Waki K."/>
            <person name="Yamagata H."/>
            <person name="Yamamoto M."/>
            <person name="Yamamoto S."/>
            <person name="Yamane H."/>
            <person name="Yoshiki S."/>
            <person name="Yoshihara R."/>
            <person name="Yukawa K."/>
            <person name="Zhong H."/>
            <person name="Yano M."/>
            <person name="Yuan Q."/>
            <person name="Ouyang S."/>
            <person name="Liu J."/>
            <person name="Jones K.M."/>
            <person name="Gansberger K."/>
            <person name="Moffat K."/>
            <person name="Hill J."/>
            <person name="Bera J."/>
            <person name="Fadrosh D."/>
            <person name="Jin S."/>
            <person name="Johri S."/>
            <person name="Kim M."/>
            <person name="Overton L."/>
            <person name="Reardon M."/>
            <person name="Tsitrin T."/>
            <person name="Vuong H."/>
            <person name="Weaver B."/>
            <person name="Ciecko A."/>
            <person name="Tallon L."/>
            <person name="Jackson J."/>
            <person name="Pai G."/>
            <person name="Aken S.V."/>
            <person name="Utterback T."/>
            <person name="Reidmuller S."/>
            <person name="Feldblyum T."/>
            <person name="Hsiao J."/>
            <person name="Zismann V."/>
            <person name="Iobst S."/>
            <person name="de Vazeille A.R."/>
            <person name="Buell C.R."/>
            <person name="Ying K."/>
            <person name="Li Y."/>
            <person name="Lu T."/>
            <person name="Huang Y."/>
            <person name="Zhao Q."/>
            <person name="Feng Q."/>
            <person name="Zhang L."/>
            <person name="Zhu J."/>
            <person name="Weng Q."/>
            <person name="Mu J."/>
            <person name="Lu Y."/>
            <person name="Fan D."/>
            <person name="Liu Y."/>
            <person name="Guan J."/>
            <person name="Zhang Y."/>
            <person name="Yu S."/>
            <person name="Liu X."/>
            <person name="Zhang Y."/>
            <person name="Hong G."/>
            <person name="Han B."/>
            <person name="Choisne N."/>
            <person name="Demange N."/>
            <person name="Orjeda G."/>
            <person name="Samain S."/>
            <person name="Cattolico L."/>
            <person name="Pelletier E."/>
            <person name="Couloux A."/>
            <person name="Segurens B."/>
            <person name="Wincker P."/>
            <person name="D'Hont A."/>
            <person name="Scarpelli C."/>
            <person name="Weissenbach J."/>
            <person name="Salanoubat M."/>
            <person name="Quetier F."/>
            <person name="Yu Y."/>
            <person name="Kim H.R."/>
            <person name="Rambo T."/>
            <person name="Currie J."/>
            <person name="Collura K."/>
            <person name="Luo M."/>
            <person name="Yang T."/>
            <person name="Ammiraju J.S.S."/>
            <person name="Engler F."/>
            <person name="Soderlund C."/>
            <person name="Wing R.A."/>
            <person name="Palmer L.E."/>
            <person name="de la Bastide M."/>
            <person name="Spiegel L."/>
            <person name="Nascimento L."/>
            <person name="Zutavern T."/>
            <person name="O'Shaughnessy A."/>
            <person name="Dike S."/>
            <person name="Dedhia N."/>
            <person name="Preston R."/>
            <person name="Balija V."/>
            <person name="McCombie W.R."/>
            <person name="Chow T."/>
            <person name="Chen H."/>
            <person name="Chung M."/>
            <person name="Chen C."/>
            <person name="Shaw J."/>
            <person name="Wu H."/>
            <person name="Hsiao K."/>
            <person name="Chao Y."/>
            <person name="Chu M."/>
            <person name="Cheng C."/>
            <person name="Hour A."/>
            <person name="Lee P."/>
            <person name="Lin S."/>
            <person name="Lin Y."/>
            <person name="Liou J."/>
            <person name="Liu S."/>
            <person name="Hsing Y."/>
            <person name="Raghuvanshi S."/>
            <person name="Mohanty A."/>
            <person name="Bharti A.K."/>
            <person name="Gaur A."/>
            <person name="Gupta V."/>
            <person name="Kumar D."/>
            <person name="Ravi V."/>
            <person name="Vij S."/>
            <person name="Kapur A."/>
            <person name="Khurana P."/>
            <person name="Khurana P."/>
            <person name="Khurana J.P."/>
            <person name="Tyagi A.K."/>
            <person name="Gaikwad K."/>
            <person name="Singh A."/>
            <person name="Dalal V."/>
            <person name="Srivastava S."/>
            <person name="Dixit A."/>
            <person name="Pal A.K."/>
            <person name="Ghazi I.A."/>
            <person name="Yadav M."/>
            <person name="Pandit A."/>
            <person name="Bhargava A."/>
            <person name="Sureshbabu K."/>
            <person name="Batra K."/>
            <person name="Sharma T.R."/>
            <person name="Mohapatra T."/>
            <person name="Singh N.K."/>
            <person name="Messing J."/>
            <person name="Nelson A.B."/>
            <person name="Fuks G."/>
            <person name="Kavchok S."/>
            <person name="Keizer G."/>
            <person name="Linton E."/>
            <person name="Llaca V."/>
            <person name="Song R."/>
            <person name="Tanyolac B."/>
            <person name="Young S."/>
            <person name="Ho-Il K."/>
            <person name="Hahn J.H."/>
            <person name="Sangsakoo G."/>
            <person name="Vanavichit A."/>
            <person name="de Mattos Luiz.A.T."/>
            <person name="Zimmer P.D."/>
            <person name="Malone G."/>
            <person name="Dellagostin O."/>
            <person name="de Oliveira A.C."/>
            <person name="Bevan M."/>
            <person name="Bancroft I."/>
            <person name="Minx P."/>
            <person name="Cordum H."/>
            <person name="Wilson R."/>
            <person name="Cheng Z."/>
            <person name="Jin W."/>
            <person name="Jiang J."/>
            <person name="Leong S.A."/>
            <person name="Iwama H."/>
            <person name="Gojobori T."/>
            <person name="Itoh T."/>
            <person name="Niimura Y."/>
            <person name="Fujii Y."/>
            <person name="Habara T."/>
            <person name="Sakai H."/>
            <person name="Sato Y."/>
            <person name="Wilson G."/>
            <person name="Kumar K."/>
            <person name="McCouch S."/>
            <person name="Juretic N."/>
            <person name="Hoen D."/>
            <person name="Wright S."/>
            <person name="Bruskiewich R."/>
            <person name="Bureau T."/>
            <person name="Miyao A."/>
            <person name="Hirochika H."/>
            <person name="Nishikawa T."/>
            <person name="Kadowaki K."/>
            <person name="Sugiura M."/>
            <person name="Burr B."/>
            <person name="Sasaki T."/>
        </authorList>
    </citation>
    <scope>NUCLEOTIDE SEQUENCE [LARGE SCALE GENOMIC DNA]</scope>
    <source>
        <strain evidence="6">cv. Nipponbare</strain>
    </source>
</reference>
<accession>Q6K6U2</accession>
<feature type="compositionally biased region" description="Basic and acidic residues" evidence="3">
    <location>
        <begin position="167"/>
        <end position="176"/>
    </location>
</feature>
<name>Q6K6U2_ORYSJ</name>
<dbReference type="EMBL" id="AP004302">
    <property type="protein sequence ID" value="BAD21792.1"/>
    <property type="molecule type" value="Genomic_DNA"/>
</dbReference>
<dbReference type="Proteomes" id="UP000000763">
    <property type="component" value="Chromosome 2"/>
</dbReference>
<evidence type="ECO:0000313" key="5">
    <source>
        <dbReference type="EMBL" id="BAD21954.1"/>
    </source>
</evidence>
<sequence length="395" mass="42998">MWLIAPPVERVFFYRLGDGGGGATCDVDVALSRLVDSLARALHVFYPLTVRLRRTPGKANRYELFYQPGDAIAFTVAEHTASVSMSWPRMTRGRLPGLSRSCRSSRMAARCWPCRPPCCCGRRRRAASPSASPCTTPPATARAPRTSSTPGPPSAQAPPPPVIDRTSIPEREDIHHVKTRTTNSPDPDVVDSKLLTTFTLSRENLQSIRDRVSAAACCLRGAGGDVEAEPRNHGRRAHLVFATDLRSRMEPHIPDKYLGNCIGTCFASAPRMDIAATGADGLFAACAAIAAAVDEGMRYDQGYWDRCREHRAEVTTWPLSVAGSPRFRVYDVDFGFGSPAKVEIVSVAKTGAMSVAEGRGGCSGGIEIEVGIALSPERMERFRRCFRDEVAWLSS</sequence>
<dbReference type="InterPro" id="IPR051504">
    <property type="entry name" value="Plant_metabolite_acyltrans"/>
</dbReference>
<reference evidence="6" key="4">
    <citation type="journal article" date="2008" name="Nucleic Acids Res.">
        <title>The rice annotation project database (RAP-DB): 2008 update.</title>
        <authorList>
            <consortium name="The rice annotation project (RAP)"/>
        </authorList>
    </citation>
    <scope>GENOME REANNOTATION</scope>
    <source>
        <strain evidence="6">cv. Nipponbare</strain>
    </source>
</reference>
<dbReference type="GO" id="GO:0050734">
    <property type="term" value="F:hydroxycinnamoyltransferase activity"/>
    <property type="evidence" value="ECO:0007669"/>
    <property type="project" value="UniProtKB-ARBA"/>
</dbReference>
<dbReference type="PANTHER" id="PTHR31625">
    <property type="match status" value="1"/>
</dbReference>
<keyword evidence="2" id="KW-0012">Acyltransferase</keyword>
<dbReference type="Pfam" id="PF02458">
    <property type="entry name" value="Transferase"/>
    <property type="match status" value="1"/>
</dbReference>
<feature type="region of interest" description="Disordered" evidence="3">
    <location>
        <begin position="123"/>
        <end position="188"/>
    </location>
</feature>
<gene>
    <name evidence="4" type="ORF">OJ1122_H01.26</name>
    <name evidence="5" type="ORF">P0036H07.7</name>
</gene>
<feature type="compositionally biased region" description="Low complexity" evidence="3">
    <location>
        <begin position="127"/>
        <end position="149"/>
    </location>
</feature>
<evidence type="ECO:0000256" key="2">
    <source>
        <dbReference type="ARBA" id="ARBA00023315"/>
    </source>
</evidence>
<evidence type="ECO:0000256" key="1">
    <source>
        <dbReference type="ARBA" id="ARBA00022679"/>
    </source>
</evidence>
<organism evidence="5 6">
    <name type="scientific">Oryza sativa subsp. japonica</name>
    <name type="common">Rice</name>
    <dbReference type="NCBI Taxonomy" id="39947"/>
    <lineage>
        <taxon>Eukaryota</taxon>
        <taxon>Viridiplantae</taxon>
        <taxon>Streptophyta</taxon>
        <taxon>Embryophyta</taxon>
        <taxon>Tracheophyta</taxon>
        <taxon>Spermatophyta</taxon>
        <taxon>Magnoliopsida</taxon>
        <taxon>Liliopsida</taxon>
        <taxon>Poales</taxon>
        <taxon>Poaceae</taxon>
        <taxon>BOP clade</taxon>
        <taxon>Oryzoideae</taxon>
        <taxon>Oryzeae</taxon>
        <taxon>Oryzinae</taxon>
        <taxon>Oryza</taxon>
        <taxon>Oryza sativa</taxon>
    </lineage>
</organism>
<dbReference type="Gene3D" id="3.30.559.10">
    <property type="entry name" value="Chloramphenicol acetyltransferase-like domain"/>
    <property type="match status" value="2"/>
</dbReference>
<keyword evidence="1" id="KW-0808">Transferase</keyword>
<dbReference type="EMBL" id="AP004998">
    <property type="protein sequence ID" value="BAD21954.1"/>
    <property type="molecule type" value="Genomic_DNA"/>
</dbReference>
<reference evidence="4" key="1">
    <citation type="submission" date="2001-10" db="EMBL/GenBank/DDBJ databases">
        <title>Oryza sativa nipponbare(GA3) genomic DNA, chromosome 2, BAC clone:OJ1122_H01.</title>
        <authorList>
            <person name="Sasaki T."/>
            <person name="Matsumoto T."/>
            <person name="Yamamoto K."/>
        </authorList>
    </citation>
    <scope>NUCLEOTIDE SEQUENCE</scope>
</reference>